<accession>A0ABS3Y801</accession>
<protein>
    <submittedName>
        <fullName evidence="1">Uncharacterized protein</fullName>
    </submittedName>
</protein>
<evidence type="ECO:0000313" key="2">
    <source>
        <dbReference type="Proteomes" id="UP000679126"/>
    </source>
</evidence>
<gene>
    <name evidence="1" type="ORF">J7I43_01125</name>
</gene>
<sequence>MSGYIAIGTFTENGSKKCSRLDIKQYNEAGLTALLNDDFEKIRCVTEDHVTPFNTTQHFLFCGFRRRS</sequence>
<dbReference type="RefSeq" id="WP_209142389.1">
    <property type="nucleotide sequence ID" value="NZ_JAGHKP010000001.1"/>
</dbReference>
<dbReference type="EMBL" id="JAGHKP010000001">
    <property type="protein sequence ID" value="MBO9150793.1"/>
    <property type="molecule type" value="Genomic_DNA"/>
</dbReference>
<comment type="caution">
    <text evidence="1">The sequence shown here is derived from an EMBL/GenBank/DDBJ whole genome shotgun (WGS) entry which is preliminary data.</text>
</comment>
<evidence type="ECO:0000313" key="1">
    <source>
        <dbReference type="EMBL" id="MBO9150793.1"/>
    </source>
</evidence>
<keyword evidence="2" id="KW-1185">Reference proteome</keyword>
<organism evidence="1 2">
    <name type="scientific">Chitinophaga chungangae</name>
    <dbReference type="NCBI Taxonomy" id="2821488"/>
    <lineage>
        <taxon>Bacteria</taxon>
        <taxon>Pseudomonadati</taxon>
        <taxon>Bacteroidota</taxon>
        <taxon>Chitinophagia</taxon>
        <taxon>Chitinophagales</taxon>
        <taxon>Chitinophagaceae</taxon>
        <taxon>Chitinophaga</taxon>
    </lineage>
</organism>
<name>A0ABS3Y801_9BACT</name>
<proteinExistence type="predicted"/>
<reference evidence="2" key="1">
    <citation type="submission" date="2021-03" db="EMBL/GenBank/DDBJ databases">
        <title>Assistant Professor.</title>
        <authorList>
            <person name="Huq M.A."/>
        </authorList>
    </citation>
    <scope>NUCLEOTIDE SEQUENCE [LARGE SCALE GENOMIC DNA]</scope>
    <source>
        <strain evidence="2">MAH-28</strain>
    </source>
</reference>
<dbReference type="Proteomes" id="UP000679126">
    <property type="component" value="Unassembled WGS sequence"/>
</dbReference>